<feature type="transmembrane region" description="Helical" evidence="7">
    <location>
        <begin position="149"/>
        <end position="169"/>
    </location>
</feature>
<dbReference type="Proteomes" id="UP000318582">
    <property type="component" value="Unassembled WGS sequence"/>
</dbReference>
<keyword evidence="3 7" id="KW-1133">Transmembrane helix</keyword>
<accession>A0A507DX09</accession>
<feature type="chain" id="PRO_5021262966" description="J domain-containing protein" evidence="8">
    <location>
        <begin position="32"/>
        <end position="385"/>
    </location>
</feature>
<dbReference type="InterPro" id="IPR001005">
    <property type="entry name" value="SANT/Myb"/>
</dbReference>
<dbReference type="SUPFAM" id="SSF46689">
    <property type="entry name" value="Homeodomain-like"/>
    <property type="match status" value="1"/>
</dbReference>
<proteinExistence type="predicted"/>
<dbReference type="EMBL" id="QEAQ01000080">
    <property type="protein sequence ID" value="TPX56283.1"/>
    <property type="molecule type" value="Genomic_DNA"/>
</dbReference>
<evidence type="ECO:0000313" key="12">
    <source>
        <dbReference type="Proteomes" id="UP000318582"/>
    </source>
</evidence>
<dbReference type="PRINTS" id="PR00625">
    <property type="entry name" value="JDOMAIN"/>
</dbReference>
<feature type="region of interest" description="Disordered" evidence="6">
    <location>
        <begin position="282"/>
        <end position="331"/>
    </location>
</feature>
<feature type="domain" description="Myb-like" evidence="10">
    <location>
        <begin position="324"/>
        <end position="377"/>
    </location>
</feature>
<dbReference type="AlphaFoldDB" id="A0A507DX09"/>
<feature type="domain" description="J" evidence="9">
    <location>
        <begin position="61"/>
        <end position="125"/>
    </location>
</feature>
<sequence>MSSPCRIPTLRRLILALLVLVAVVGIPGARAWEQEDYNIFDLNDALKAATAGRSGGNKDVDFYSVFDVARTATSGEIQKAYRHISRALHPDKNPEEKAHALYTVLTSIVTLLKDPEQRERYDGHLRNGIPTWRGAGYFYNHYKPGIPDIILILIVATSFVQYVSGWLIYMRRRGAVEEAQASVNNLTYQQVRKQLKRRGGSGNNSPNLSRKAFKNASPLQLLHDGADPDYIPEALINEPPKFKNTLIVRLPFLLFSAIMSIPRRLAGKAAAADEPAVVNTLTTNASIDDNTPRTSESEGDDSGSDSRRMRRRRKDATLGKPAKASAPKEGPWTLSEIKTLVELTKTYPPSTPGRWSQIASELGRPQQQVSEKAKEISDNPRLVLK</sequence>
<dbReference type="PROSITE" id="PS50076">
    <property type="entry name" value="DNAJ_2"/>
    <property type="match status" value="1"/>
</dbReference>
<keyword evidence="2 8" id="KW-0732">Signal</keyword>
<evidence type="ECO:0000256" key="1">
    <source>
        <dbReference type="ARBA" id="ARBA00022692"/>
    </source>
</evidence>
<dbReference type="InterPro" id="IPR001623">
    <property type="entry name" value="DnaJ_domain"/>
</dbReference>
<feature type="signal peptide" evidence="8">
    <location>
        <begin position="1"/>
        <end position="31"/>
    </location>
</feature>
<reference evidence="11 12" key="1">
    <citation type="journal article" date="2019" name="Sci. Rep.">
        <title>Comparative genomics of chytrid fungi reveal insights into the obligate biotrophic and pathogenic lifestyle of Synchytrium endobioticum.</title>
        <authorList>
            <person name="van de Vossenberg B.T.L.H."/>
            <person name="Warris S."/>
            <person name="Nguyen H.D.T."/>
            <person name="van Gent-Pelzer M.P.E."/>
            <person name="Joly D.L."/>
            <person name="van de Geest H.C."/>
            <person name="Bonants P.J.M."/>
            <person name="Smith D.S."/>
            <person name="Levesque C.A."/>
            <person name="van der Lee T.A.J."/>
        </authorList>
    </citation>
    <scope>NUCLEOTIDE SEQUENCE [LARGE SCALE GENOMIC DNA]</scope>
    <source>
        <strain evidence="11 12">CBS 809.83</strain>
    </source>
</reference>
<dbReference type="GO" id="GO:0012505">
    <property type="term" value="C:endomembrane system"/>
    <property type="evidence" value="ECO:0007669"/>
    <property type="project" value="UniProtKB-SubCell"/>
</dbReference>
<evidence type="ECO:0000256" key="2">
    <source>
        <dbReference type="ARBA" id="ARBA00022729"/>
    </source>
</evidence>
<dbReference type="Gene3D" id="1.10.287.110">
    <property type="entry name" value="DnaJ domain"/>
    <property type="match status" value="1"/>
</dbReference>
<evidence type="ECO:0000256" key="3">
    <source>
        <dbReference type="ARBA" id="ARBA00022989"/>
    </source>
</evidence>
<dbReference type="Pfam" id="PF00226">
    <property type="entry name" value="DnaJ"/>
    <property type="match status" value="1"/>
</dbReference>
<dbReference type="SMART" id="SM00717">
    <property type="entry name" value="SANT"/>
    <property type="match status" value="1"/>
</dbReference>
<evidence type="ECO:0000256" key="6">
    <source>
        <dbReference type="SAM" id="MobiDB-lite"/>
    </source>
</evidence>
<dbReference type="SUPFAM" id="SSF46565">
    <property type="entry name" value="Chaperone J-domain"/>
    <property type="match status" value="1"/>
</dbReference>
<dbReference type="STRING" id="109895.A0A507DX09"/>
<dbReference type="PROSITE" id="PS50090">
    <property type="entry name" value="MYB_LIKE"/>
    <property type="match status" value="1"/>
</dbReference>
<evidence type="ECO:0000259" key="10">
    <source>
        <dbReference type="PROSITE" id="PS50090"/>
    </source>
</evidence>
<dbReference type="SMART" id="SM00271">
    <property type="entry name" value="DnaJ"/>
    <property type="match status" value="1"/>
</dbReference>
<evidence type="ECO:0000313" key="11">
    <source>
        <dbReference type="EMBL" id="TPX56283.1"/>
    </source>
</evidence>
<dbReference type="Gene3D" id="1.10.10.60">
    <property type="entry name" value="Homeodomain-like"/>
    <property type="match status" value="1"/>
</dbReference>
<evidence type="ECO:0000256" key="4">
    <source>
        <dbReference type="ARBA" id="ARBA00023136"/>
    </source>
</evidence>
<feature type="compositionally biased region" description="Polar residues" evidence="6">
    <location>
        <begin position="282"/>
        <end position="294"/>
    </location>
</feature>
<dbReference type="CDD" id="cd06257">
    <property type="entry name" value="DnaJ"/>
    <property type="match status" value="1"/>
</dbReference>
<dbReference type="InterPro" id="IPR036869">
    <property type="entry name" value="J_dom_sf"/>
</dbReference>
<keyword evidence="4 7" id="KW-0472">Membrane</keyword>
<keyword evidence="1 7" id="KW-0812">Transmembrane</keyword>
<name>A0A507DX09_9FUNG</name>
<evidence type="ECO:0000256" key="5">
    <source>
        <dbReference type="ARBA" id="ARBA00037847"/>
    </source>
</evidence>
<dbReference type="PANTHER" id="PTHR44653:SF2">
    <property type="entry name" value="DNAJ HOMOLOG SUBFAMILY C MEMBER 1"/>
    <property type="match status" value="1"/>
</dbReference>
<evidence type="ECO:0000256" key="8">
    <source>
        <dbReference type="SAM" id="SignalP"/>
    </source>
</evidence>
<feature type="region of interest" description="Disordered" evidence="6">
    <location>
        <begin position="345"/>
        <end position="385"/>
    </location>
</feature>
<dbReference type="InterPro" id="IPR009057">
    <property type="entry name" value="Homeodomain-like_sf"/>
</dbReference>
<gene>
    <name evidence="11" type="ORF">PhCBS80983_g04657</name>
</gene>
<comment type="caution">
    <text evidence="11">The sequence shown here is derived from an EMBL/GenBank/DDBJ whole genome shotgun (WGS) entry which is preliminary data.</text>
</comment>
<comment type="subcellular location">
    <subcellularLocation>
        <location evidence="5">Endomembrane system</location>
        <topology evidence="5">Single-pass membrane protein</topology>
    </subcellularLocation>
</comment>
<evidence type="ECO:0008006" key="13">
    <source>
        <dbReference type="Google" id="ProtNLM"/>
    </source>
</evidence>
<organism evidence="11 12">
    <name type="scientific">Powellomyces hirtus</name>
    <dbReference type="NCBI Taxonomy" id="109895"/>
    <lineage>
        <taxon>Eukaryota</taxon>
        <taxon>Fungi</taxon>
        <taxon>Fungi incertae sedis</taxon>
        <taxon>Chytridiomycota</taxon>
        <taxon>Chytridiomycota incertae sedis</taxon>
        <taxon>Chytridiomycetes</taxon>
        <taxon>Spizellomycetales</taxon>
        <taxon>Powellomycetaceae</taxon>
        <taxon>Powellomyces</taxon>
    </lineage>
</organism>
<evidence type="ECO:0000256" key="7">
    <source>
        <dbReference type="SAM" id="Phobius"/>
    </source>
</evidence>
<dbReference type="PANTHER" id="PTHR44653">
    <property type="entry name" value="DNAJ HOMOLOG SUBFAMILY C MEMBER 1"/>
    <property type="match status" value="1"/>
</dbReference>
<evidence type="ECO:0000259" key="9">
    <source>
        <dbReference type="PROSITE" id="PS50076"/>
    </source>
</evidence>
<dbReference type="InterPro" id="IPR052606">
    <property type="entry name" value="DnaJ_domain_protein"/>
</dbReference>
<keyword evidence="12" id="KW-1185">Reference proteome</keyword>
<protein>
    <recommendedName>
        <fullName evidence="13">J domain-containing protein</fullName>
    </recommendedName>
</protein>
<feature type="compositionally biased region" description="Polar residues" evidence="6">
    <location>
        <begin position="353"/>
        <end position="370"/>
    </location>
</feature>